<dbReference type="PANTHER" id="PTHR33392:SF6">
    <property type="entry name" value="POLYISOPRENYL-TEICHOIC ACID--PEPTIDOGLYCAN TEICHOIC ACID TRANSFERASE TAGU"/>
    <property type="match status" value="1"/>
</dbReference>
<dbReference type="GO" id="GO:0071555">
    <property type="term" value="P:cell wall organization"/>
    <property type="evidence" value="ECO:0007669"/>
    <property type="project" value="UniProtKB-KW"/>
</dbReference>
<dbReference type="InterPro" id="IPR050922">
    <property type="entry name" value="LytR/CpsA/Psr_CW_biosynth"/>
</dbReference>
<dbReference type="AlphaFoldDB" id="A0A923RGP1"/>
<evidence type="ECO:0000313" key="7">
    <source>
        <dbReference type="EMBL" id="MBC5635708.1"/>
    </source>
</evidence>
<keyword evidence="8" id="KW-1185">Reference proteome</keyword>
<dbReference type="PANTHER" id="PTHR33392">
    <property type="entry name" value="POLYISOPRENYL-TEICHOIC ACID--PEPTIDOGLYCAN TEICHOIC ACID TRANSFERASE TAGU"/>
    <property type="match status" value="1"/>
</dbReference>
<dbReference type="RefSeq" id="WP_186868396.1">
    <property type="nucleotide sequence ID" value="NZ_JACOOL010000001.1"/>
</dbReference>
<dbReference type="NCBIfam" id="TIGR00350">
    <property type="entry name" value="lytR_cpsA_psr"/>
    <property type="match status" value="1"/>
</dbReference>
<sequence>MSNSNQSEKTKLHWLTISIGAVILCVIITVVHIDNYYSSVMETFHNRMYQPLSTIDHERSKEKLANKERLNFLLLGVEQRAGDIGRADSIVVLSLNPSTDSIKLINIHKDTRVSMISEDTEGKLAHAFANGGVEMVVESVENLLDMELDYYVQLNLTGIADLVDSLGGIMIDNQLDFEVDGVHFASGELHLSGTQAMRYVQKLADNPMDDLTQMIRQRQVLDAIIDTASKELTIHKVEVLLDFLLENVRSNLHVDLMKDFIVNYADVHKEVSSYMLQGSIEEMDGVYYFIIPDEEVEKVQHMLGDSAGEL</sequence>
<organism evidence="7 8">
    <name type="scientific">Ornithinibacillus hominis</name>
    <dbReference type="NCBI Taxonomy" id="2763055"/>
    <lineage>
        <taxon>Bacteria</taxon>
        <taxon>Bacillati</taxon>
        <taxon>Bacillota</taxon>
        <taxon>Bacilli</taxon>
        <taxon>Bacillales</taxon>
        <taxon>Bacillaceae</taxon>
        <taxon>Ornithinibacillus</taxon>
    </lineage>
</organism>
<keyword evidence="3" id="KW-0735">Signal-anchor</keyword>
<dbReference type="Proteomes" id="UP000637359">
    <property type="component" value="Unassembled WGS sequence"/>
</dbReference>
<evidence type="ECO:0000256" key="3">
    <source>
        <dbReference type="ARBA" id="ARBA00022968"/>
    </source>
</evidence>
<evidence type="ECO:0000259" key="6">
    <source>
        <dbReference type="Pfam" id="PF03816"/>
    </source>
</evidence>
<proteinExistence type="inferred from homology"/>
<evidence type="ECO:0000313" key="8">
    <source>
        <dbReference type="Proteomes" id="UP000637359"/>
    </source>
</evidence>
<feature type="domain" description="Cell envelope-related transcriptional attenuator" evidence="6">
    <location>
        <begin position="86"/>
        <end position="228"/>
    </location>
</feature>
<feature type="transmembrane region" description="Helical" evidence="5">
    <location>
        <begin position="12"/>
        <end position="33"/>
    </location>
</feature>
<keyword evidence="4 5" id="KW-1133">Transmembrane helix</keyword>
<keyword evidence="2 5" id="KW-0812">Transmembrane</keyword>
<gene>
    <name evidence="7" type="ORF">H8S33_02600</name>
</gene>
<evidence type="ECO:0000256" key="2">
    <source>
        <dbReference type="ARBA" id="ARBA00022692"/>
    </source>
</evidence>
<evidence type="ECO:0000256" key="4">
    <source>
        <dbReference type="ARBA" id="ARBA00022989"/>
    </source>
</evidence>
<dbReference type="Gene3D" id="3.40.630.190">
    <property type="entry name" value="LCP protein"/>
    <property type="match status" value="1"/>
</dbReference>
<comment type="similarity">
    <text evidence="1">Belongs to the LytR/CpsA/Psr (LCP) family.</text>
</comment>
<evidence type="ECO:0000256" key="5">
    <source>
        <dbReference type="SAM" id="Phobius"/>
    </source>
</evidence>
<protein>
    <submittedName>
        <fullName evidence="7">LCP family protein</fullName>
    </submittedName>
</protein>
<dbReference type="EMBL" id="JACOOL010000001">
    <property type="protein sequence ID" value="MBC5635708.1"/>
    <property type="molecule type" value="Genomic_DNA"/>
</dbReference>
<evidence type="ECO:0000256" key="1">
    <source>
        <dbReference type="ARBA" id="ARBA00006068"/>
    </source>
</evidence>
<accession>A0A923RGP1</accession>
<dbReference type="InterPro" id="IPR004474">
    <property type="entry name" value="LytR_CpsA_psr"/>
</dbReference>
<comment type="caution">
    <text evidence="7">The sequence shown here is derived from an EMBL/GenBank/DDBJ whole genome shotgun (WGS) entry which is preliminary data.</text>
</comment>
<keyword evidence="5" id="KW-0472">Membrane</keyword>
<dbReference type="Pfam" id="PF03816">
    <property type="entry name" value="LytR_cpsA_psr"/>
    <property type="match status" value="1"/>
</dbReference>
<name>A0A923RGP1_9BACI</name>
<reference evidence="7" key="1">
    <citation type="submission" date="2020-08" db="EMBL/GenBank/DDBJ databases">
        <title>Genome public.</title>
        <authorList>
            <person name="Liu C."/>
            <person name="Sun Q."/>
        </authorList>
    </citation>
    <scope>NUCLEOTIDE SEQUENCE</scope>
    <source>
        <strain evidence="7">BX22</strain>
    </source>
</reference>